<gene>
    <name evidence="1" type="ORF">AQJ91_31160</name>
</gene>
<dbReference type="AlphaFoldDB" id="A0A101UUX9"/>
<dbReference type="Gene3D" id="3.40.50.1820">
    <property type="entry name" value="alpha/beta hydrolase"/>
    <property type="match status" value="1"/>
</dbReference>
<dbReference type="SUPFAM" id="SSF53474">
    <property type="entry name" value="alpha/beta-Hydrolases"/>
    <property type="match status" value="1"/>
</dbReference>
<reference evidence="1 2" key="1">
    <citation type="submission" date="2015-10" db="EMBL/GenBank/DDBJ databases">
        <title>Draft genome sequence of Streptomyces sp. RV15, isolated from a marine sponge.</title>
        <authorList>
            <person name="Ruckert C."/>
            <person name="Abdelmohsen U.R."/>
            <person name="Winkler A."/>
            <person name="Hentschel U."/>
            <person name="Kalinowski J."/>
            <person name="Kampfer P."/>
            <person name="Glaeser S."/>
        </authorList>
    </citation>
    <scope>NUCLEOTIDE SEQUENCE [LARGE SCALE GENOMIC DNA]</scope>
    <source>
        <strain evidence="1 2">RV15</strain>
    </source>
</reference>
<evidence type="ECO:0000313" key="2">
    <source>
        <dbReference type="Proteomes" id="UP000053260"/>
    </source>
</evidence>
<dbReference type="EMBL" id="LMXB01000076">
    <property type="protein sequence ID" value="KUO17322.1"/>
    <property type="molecule type" value="Genomic_DNA"/>
</dbReference>
<accession>A0A101UUX9</accession>
<evidence type="ECO:0000313" key="1">
    <source>
        <dbReference type="EMBL" id="KUO17322.1"/>
    </source>
</evidence>
<name>A0A101UUX9_9ACTN</name>
<dbReference type="InterPro" id="IPR029058">
    <property type="entry name" value="AB_hydrolase_fold"/>
</dbReference>
<sequence>MPALAVLSAVPLFVGTLWLWPRLARNQAFGFHASWADLFGQENGQGVIGDSTGGYCVLKLGMHHPEVYAAGRSSTCPRRTLHCSSAAAKLENPTTRTR</sequence>
<protein>
    <submittedName>
        <fullName evidence="1">Uncharacterized protein</fullName>
    </submittedName>
</protein>
<dbReference type="Proteomes" id="UP000053260">
    <property type="component" value="Unassembled WGS sequence"/>
</dbReference>
<organism evidence="1 2">
    <name type="scientific">Streptomyces dysideae</name>
    <dbReference type="NCBI Taxonomy" id="909626"/>
    <lineage>
        <taxon>Bacteria</taxon>
        <taxon>Bacillati</taxon>
        <taxon>Actinomycetota</taxon>
        <taxon>Actinomycetes</taxon>
        <taxon>Kitasatosporales</taxon>
        <taxon>Streptomycetaceae</taxon>
        <taxon>Streptomyces</taxon>
    </lineage>
</organism>
<comment type="caution">
    <text evidence="1">The sequence shown here is derived from an EMBL/GenBank/DDBJ whole genome shotgun (WGS) entry which is preliminary data.</text>
</comment>
<dbReference type="STRING" id="909626.AQJ91_31160"/>
<keyword evidence="2" id="KW-1185">Reference proteome</keyword>
<proteinExistence type="predicted"/>